<dbReference type="SUPFAM" id="SSF46548">
    <property type="entry name" value="alpha-helical ferredoxin"/>
    <property type="match status" value="1"/>
</dbReference>
<dbReference type="Pfam" id="PF02754">
    <property type="entry name" value="CCG"/>
    <property type="match status" value="2"/>
</dbReference>
<organism evidence="8">
    <name type="scientific">hydrothermal vent metagenome</name>
    <dbReference type="NCBI Taxonomy" id="652676"/>
    <lineage>
        <taxon>unclassified sequences</taxon>
        <taxon>metagenomes</taxon>
        <taxon>ecological metagenomes</taxon>
    </lineage>
</organism>
<keyword evidence="1" id="KW-0004">4Fe-4S</keyword>
<proteinExistence type="predicted"/>
<evidence type="ECO:0000256" key="4">
    <source>
        <dbReference type="ARBA" id="ARBA00023004"/>
    </source>
</evidence>
<dbReference type="GO" id="GO:0016491">
    <property type="term" value="F:oxidoreductase activity"/>
    <property type="evidence" value="ECO:0007669"/>
    <property type="project" value="UniProtKB-KW"/>
</dbReference>
<dbReference type="AlphaFoldDB" id="A0A3B0T210"/>
<evidence type="ECO:0000256" key="1">
    <source>
        <dbReference type="ARBA" id="ARBA00022485"/>
    </source>
</evidence>
<feature type="domain" description="Cysteine-rich" evidence="6">
    <location>
        <begin position="271"/>
        <end position="356"/>
    </location>
</feature>
<dbReference type="InterPro" id="IPR004017">
    <property type="entry name" value="Cys_rich_dom"/>
</dbReference>
<evidence type="ECO:0000259" key="6">
    <source>
        <dbReference type="Pfam" id="PF02754"/>
    </source>
</evidence>
<accession>A0A3B0T210</accession>
<dbReference type="PANTHER" id="PTHR43255:SF1">
    <property type="entry name" value="IRON-SULFUR-BINDING OXIDOREDUCTASE FADF-RELATED"/>
    <property type="match status" value="1"/>
</dbReference>
<feature type="domain" description="4Fe-4S ferredoxin-type" evidence="7">
    <location>
        <begin position="26"/>
        <end position="81"/>
    </location>
</feature>
<dbReference type="InterPro" id="IPR009051">
    <property type="entry name" value="Helical_ferredxn"/>
</dbReference>
<keyword evidence="5" id="KW-0411">Iron-sulfur</keyword>
<name>A0A3B0T210_9ZZZZ</name>
<feature type="non-terminal residue" evidence="8">
    <location>
        <position position="1"/>
    </location>
</feature>
<dbReference type="InterPro" id="IPR017896">
    <property type="entry name" value="4Fe4S_Fe-S-bd"/>
</dbReference>
<dbReference type="PROSITE" id="PS00198">
    <property type="entry name" value="4FE4S_FER_1"/>
    <property type="match status" value="1"/>
</dbReference>
<evidence type="ECO:0000256" key="3">
    <source>
        <dbReference type="ARBA" id="ARBA00023002"/>
    </source>
</evidence>
<evidence type="ECO:0000256" key="2">
    <source>
        <dbReference type="ARBA" id="ARBA00022723"/>
    </source>
</evidence>
<dbReference type="EMBL" id="UOEK01000244">
    <property type="protein sequence ID" value="VAW02844.1"/>
    <property type="molecule type" value="Genomic_DNA"/>
</dbReference>
<dbReference type="PANTHER" id="PTHR43255">
    <property type="entry name" value="IRON-SULFUR-BINDING OXIDOREDUCTASE FADF-RELATED-RELATED"/>
    <property type="match status" value="1"/>
</dbReference>
<gene>
    <name evidence="8" type="ORF">MNBD_ACTINO02-60</name>
</gene>
<evidence type="ECO:0000259" key="7">
    <source>
        <dbReference type="Pfam" id="PF13187"/>
    </source>
</evidence>
<dbReference type="Pfam" id="PF13187">
    <property type="entry name" value="Fer4_9"/>
    <property type="match status" value="1"/>
</dbReference>
<keyword evidence="2" id="KW-0479">Metal-binding</keyword>
<evidence type="ECO:0000256" key="5">
    <source>
        <dbReference type="ARBA" id="ARBA00023014"/>
    </source>
</evidence>
<feature type="domain" description="Cysteine-rich" evidence="6">
    <location>
        <begin position="165"/>
        <end position="229"/>
    </location>
</feature>
<dbReference type="Gene3D" id="1.10.1060.10">
    <property type="entry name" value="Alpha-helical ferredoxin"/>
    <property type="match status" value="1"/>
</dbReference>
<reference evidence="8" key="1">
    <citation type="submission" date="2018-06" db="EMBL/GenBank/DDBJ databases">
        <authorList>
            <person name="Zhirakovskaya E."/>
        </authorList>
    </citation>
    <scope>NUCLEOTIDE SEQUENCE</scope>
</reference>
<dbReference type="GO" id="GO:0051539">
    <property type="term" value="F:4 iron, 4 sulfur cluster binding"/>
    <property type="evidence" value="ECO:0007669"/>
    <property type="project" value="UniProtKB-KW"/>
</dbReference>
<dbReference type="InterPro" id="IPR017900">
    <property type="entry name" value="4Fe4S_Fe_S_CS"/>
</dbReference>
<protein>
    <submittedName>
        <fullName evidence="8">Heterodisulfide reductase subunit C like protein HTH_1879</fullName>
    </submittedName>
</protein>
<dbReference type="InterPro" id="IPR051460">
    <property type="entry name" value="HdrC_iron-sulfur_subunit"/>
</dbReference>
<sequence>RVIFDYDVAQLDRVTDLDGGESMGWCYQCSQCIGVCPVDHVGDYGPRKIFRKLQVGMDFFTSDDLWLCTTCANCLRVCPKEVDMLQIMPAARKEAVLEGAVPAELQDVFEKTARYGNPLGKNPKRRIAWTKGLEVDVPLVSELGRKVDVLWWVSDYPSYHPRGMEASRSLARVLTKLGIDFAILGAEERHDGDSMLRAGEQGLFEMLADQNIEALNSYEFDVLLTTDPHAYNAFVHEYPERGGNYNVEHYARFLADRIGDLNLSEDVLSTVTFHDPCYLGRHNGEYDAPRDLIEALPGANFVEMWRNKQNGYCCGGGGGGMWLDGLAAEHQSMRLSEKRVLEAVETGADTLCVVCPYEVSRFEDAVKSTNNDGALVVRDISELLAEAMGLSTA</sequence>
<keyword evidence="3" id="KW-0560">Oxidoreductase</keyword>
<dbReference type="GO" id="GO:0005886">
    <property type="term" value="C:plasma membrane"/>
    <property type="evidence" value="ECO:0007669"/>
    <property type="project" value="TreeGrafter"/>
</dbReference>
<keyword evidence="4" id="KW-0408">Iron</keyword>
<evidence type="ECO:0000313" key="8">
    <source>
        <dbReference type="EMBL" id="VAW02844.1"/>
    </source>
</evidence>
<dbReference type="GO" id="GO:0046872">
    <property type="term" value="F:metal ion binding"/>
    <property type="evidence" value="ECO:0007669"/>
    <property type="project" value="UniProtKB-KW"/>
</dbReference>